<dbReference type="EMBL" id="AP017372">
    <property type="protein sequence ID" value="BAU58458.1"/>
    <property type="molecule type" value="Genomic_DNA"/>
</dbReference>
<dbReference type="CDD" id="cd06464">
    <property type="entry name" value="ACD_sHsps-like"/>
    <property type="match status" value="1"/>
</dbReference>
<proteinExistence type="inferred from homology"/>
<evidence type="ECO:0000256" key="2">
    <source>
        <dbReference type="RuleBase" id="RU003616"/>
    </source>
</evidence>
<keyword evidence="4" id="KW-0346">Stress response</keyword>
<name>A0A0X8XBM1_HALHR</name>
<sequence length="171" mass="19429">MMVRRNLSPVTRADLHNRAANRDMTARDPFTALQSEMMRFFDDLRRGAGDPSAEIGPRVMAPSVEVQEDDNNLYVVAELPGMTENDVELTFSDGVLRIAGEKRAEHEDKDEGRQVHITERSYGRFERQIPLNRAIDEDNVNASFKDGILTVTMPKAEEEQQARRIEVQRAA</sequence>
<dbReference type="Proteomes" id="UP000218890">
    <property type="component" value="Chromosome"/>
</dbReference>
<dbReference type="Pfam" id="PF00011">
    <property type="entry name" value="HSP20"/>
    <property type="match status" value="1"/>
</dbReference>
<evidence type="ECO:0000259" key="3">
    <source>
        <dbReference type="PROSITE" id="PS01031"/>
    </source>
</evidence>
<accession>A0A0X8XBM1</accession>
<dbReference type="PROSITE" id="PS01031">
    <property type="entry name" value="SHSP"/>
    <property type="match status" value="1"/>
</dbReference>
<reference evidence="4" key="1">
    <citation type="submission" date="2016-02" db="EMBL/GenBank/DDBJ databases">
        <title>Halorhodospira halochloris DSM-1059 complete genome, version 2.</title>
        <authorList>
            <person name="Tsukatani Y."/>
        </authorList>
    </citation>
    <scope>NUCLEOTIDE SEQUENCE</scope>
    <source>
        <strain evidence="4">DSM 1059</strain>
    </source>
</reference>
<organism evidence="4 5">
    <name type="scientific">Halorhodospira halochloris</name>
    <name type="common">Ectothiorhodospira halochloris</name>
    <dbReference type="NCBI Taxonomy" id="1052"/>
    <lineage>
        <taxon>Bacteria</taxon>
        <taxon>Pseudomonadati</taxon>
        <taxon>Pseudomonadota</taxon>
        <taxon>Gammaproteobacteria</taxon>
        <taxon>Chromatiales</taxon>
        <taxon>Ectothiorhodospiraceae</taxon>
        <taxon>Halorhodospira</taxon>
    </lineage>
</organism>
<dbReference type="PANTHER" id="PTHR11527">
    <property type="entry name" value="HEAT-SHOCK PROTEIN 20 FAMILY MEMBER"/>
    <property type="match status" value="1"/>
</dbReference>
<dbReference type="SUPFAM" id="SSF49764">
    <property type="entry name" value="HSP20-like chaperones"/>
    <property type="match status" value="1"/>
</dbReference>
<comment type="similarity">
    <text evidence="1 2">Belongs to the small heat shock protein (HSP20) family.</text>
</comment>
<keyword evidence="5" id="KW-1185">Reference proteome</keyword>
<dbReference type="AlphaFoldDB" id="A0A0X8XBM1"/>
<dbReference type="Gene3D" id="2.60.40.790">
    <property type="match status" value="1"/>
</dbReference>
<feature type="domain" description="SHSP" evidence="3">
    <location>
        <begin position="55"/>
        <end position="170"/>
    </location>
</feature>
<evidence type="ECO:0000313" key="5">
    <source>
        <dbReference type="Proteomes" id="UP000218890"/>
    </source>
</evidence>
<protein>
    <submittedName>
        <fullName evidence="4">Small heat shock protein</fullName>
    </submittedName>
</protein>
<dbReference type="InterPro" id="IPR031107">
    <property type="entry name" value="Small_HSP"/>
</dbReference>
<dbReference type="KEGG" id="hhk:HH1059_17710"/>
<dbReference type="RefSeq" id="WP_197710722.1">
    <property type="nucleotide sequence ID" value="NZ_AP017372.2"/>
</dbReference>
<evidence type="ECO:0000256" key="1">
    <source>
        <dbReference type="PROSITE-ProRule" id="PRU00285"/>
    </source>
</evidence>
<evidence type="ECO:0000313" key="4">
    <source>
        <dbReference type="EMBL" id="BAU58458.1"/>
    </source>
</evidence>
<gene>
    <name evidence="4" type="ORF">HH1059_17710</name>
</gene>
<dbReference type="InterPro" id="IPR002068">
    <property type="entry name" value="A-crystallin/Hsp20_dom"/>
</dbReference>
<dbReference type="InterPro" id="IPR008978">
    <property type="entry name" value="HSP20-like_chaperone"/>
</dbReference>